<evidence type="ECO:0000313" key="2">
    <source>
        <dbReference type="Proteomes" id="UP000886796"/>
    </source>
</evidence>
<accession>A0A9D0Z1D8</accession>
<dbReference type="EMBL" id="DVFK01000035">
    <property type="protein sequence ID" value="HIQ67364.1"/>
    <property type="molecule type" value="Genomic_DNA"/>
</dbReference>
<name>A0A9D0Z1D8_9FIRM</name>
<dbReference type="AlphaFoldDB" id="A0A9D0Z1D8"/>
<protein>
    <submittedName>
        <fullName evidence="1">Uncharacterized protein</fullName>
    </submittedName>
</protein>
<gene>
    <name evidence="1" type="ORF">IAB74_02500</name>
</gene>
<proteinExistence type="predicted"/>
<organism evidence="1 2">
    <name type="scientific">Candidatus Faecousia excrementigallinarum</name>
    <dbReference type="NCBI Taxonomy" id="2840806"/>
    <lineage>
        <taxon>Bacteria</taxon>
        <taxon>Bacillati</taxon>
        <taxon>Bacillota</taxon>
        <taxon>Clostridia</taxon>
        <taxon>Eubacteriales</taxon>
        <taxon>Oscillospiraceae</taxon>
        <taxon>Faecousia</taxon>
    </lineage>
</organism>
<dbReference type="Proteomes" id="UP000886796">
    <property type="component" value="Unassembled WGS sequence"/>
</dbReference>
<sequence length="116" mass="13136">MTLREYPMCRQQVTVYRKMESGISRQVLSGCYLERSATRSHSTWGQEESKPFLLIVPGETQQVFAGDRIYAGEGPEIAPEDWADFIPAVVPGLYQAAYAETYGWQGKLWHTEAGCR</sequence>
<evidence type="ECO:0000313" key="1">
    <source>
        <dbReference type="EMBL" id="HIQ67364.1"/>
    </source>
</evidence>
<reference evidence="1" key="1">
    <citation type="submission" date="2020-10" db="EMBL/GenBank/DDBJ databases">
        <authorList>
            <person name="Gilroy R."/>
        </authorList>
    </citation>
    <scope>NUCLEOTIDE SEQUENCE</scope>
    <source>
        <strain evidence="1">13361</strain>
    </source>
</reference>
<reference evidence="1" key="2">
    <citation type="journal article" date="2021" name="PeerJ">
        <title>Extensive microbial diversity within the chicken gut microbiome revealed by metagenomics and culture.</title>
        <authorList>
            <person name="Gilroy R."/>
            <person name="Ravi A."/>
            <person name="Getino M."/>
            <person name="Pursley I."/>
            <person name="Horton D.L."/>
            <person name="Alikhan N.F."/>
            <person name="Baker D."/>
            <person name="Gharbi K."/>
            <person name="Hall N."/>
            <person name="Watson M."/>
            <person name="Adriaenssens E.M."/>
            <person name="Foster-Nyarko E."/>
            <person name="Jarju S."/>
            <person name="Secka A."/>
            <person name="Antonio M."/>
            <person name="Oren A."/>
            <person name="Chaudhuri R.R."/>
            <person name="La Ragione R."/>
            <person name="Hildebrand F."/>
            <person name="Pallen M.J."/>
        </authorList>
    </citation>
    <scope>NUCLEOTIDE SEQUENCE</scope>
    <source>
        <strain evidence="1">13361</strain>
    </source>
</reference>
<comment type="caution">
    <text evidence="1">The sequence shown here is derived from an EMBL/GenBank/DDBJ whole genome shotgun (WGS) entry which is preliminary data.</text>
</comment>